<evidence type="ECO:0000313" key="2">
    <source>
        <dbReference type="EMBL" id="KIM73444.1"/>
    </source>
</evidence>
<keyword evidence="1" id="KW-0812">Transmembrane</keyword>
<sequence>MQNRAAAVQRLDTIYTTGSKREAITPLNITLTTMTLPSILLCLVFVCQALGATFLFPGPTDSWTTTGPNFISWTYNSGEPRLVNLQLLYKNNDTFKPIPNLLTSQGIFAPAININESMMLFTPA</sequence>
<organism evidence="2 3">
    <name type="scientific">Piloderma croceum (strain F 1598)</name>
    <dbReference type="NCBI Taxonomy" id="765440"/>
    <lineage>
        <taxon>Eukaryota</taxon>
        <taxon>Fungi</taxon>
        <taxon>Dikarya</taxon>
        <taxon>Basidiomycota</taxon>
        <taxon>Agaricomycotina</taxon>
        <taxon>Agaricomycetes</taxon>
        <taxon>Agaricomycetidae</taxon>
        <taxon>Atheliales</taxon>
        <taxon>Atheliaceae</taxon>
        <taxon>Piloderma</taxon>
    </lineage>
</organism>
<dbReference type="EMBL" id="KN833082">
    <property type="protein sequence ID" value="KIM73444.1"/>
    <property type="molecule type" value="Genomic_DNA"/>
</dbReference>
<name>A0A0C3EZT8_PILCF</name>
<dbReference type="AlphaFoldDB" id="A0A0C3EZT8"/>
<dbReference type="HOGENOM" id="CLU_1998013_0_0_1"/>
<dbReference type="InParanoid" id="A0A0C3EZT8"/>
<dbReference type="Proteomes" id="UP000054166">
    <property type="component" value="Unassembled WGS sequence"/>
</dbReference>
<keyword evidence="1" id="KW-0472">Membrane</keyword>
<keyword evidence="3" id="KW-1185">Reference proteome</keyword>
<gene>
    <name evidence="2" type="ORF">PILCRDRAFT_728503</name>
</gene>
<evidence type="ECO:0000256" key="1">
    <source>
        <dbReference type="SAM" id="Phobius"/>
    </source>
</evidence>
<evidence type="ECO:0000313" key="3">
    <source>
        <dbReference type="Proteomes" id="UP000054166"/>
    </source>
</evidence>
<accession>A0A0C3EZT8</accession>
<feature type="transmembrane region" description="Helical" evidence="1">
    <location>
        <begin position="36"/>
        <end position="56"/>
    </location>
</feature>
<proteinExistence type="predicted"/>
<reference evidence="3" key="2">
    <citation type="submission" date="2015-01" db="EMBL/GenBank/DDBJ databases">
        <title>Evolutionary Origins and Diversification of the Mycorrhizal Mutualists.</title>
        <authorList>
            <consortium name="DOE Joint Genome Institute"/>
            <consortium name="Mycorrhizal Genomics Consortium"/>
            <person name="Kohler A."/>
            <person name="Kuo A."/>
            <person name="Nagy L.G."/>
            <person name="Floudas D."/>
            <person name="Copeland A."/>
            <person name="Barry K.W."/>
            <person name="Cichocki N."/>
            <person name="Veneault-Fourrey C."/>
            <person name="LaButti K."/>
            <person name="Lindquist E.A."/>
            <person name="Lipzen A."/>
            <person name="Lundell T."/>
            <person name="Morin E."/>
            <person name="Murat C."/>
            <person name="Riley R."/>
            <person name="Ohm R."/>
            <person name="Sun H."/>
            <person name="Tunlid A."/>
            <person name="Henrissat B."/>
            <person name="Grigoriev I.V."/>
            <person name="Hibbett D.S."/>
            <person name="Martin F."/>
        </authorList>
    </citation>
    <scope>NUCLEOTIDE SEQUENCE [LARGE SCALE GENOMIC DNA]</scope>
    <source>
        <strain evidence="3">F 1598</strain>
    </source>
</reference>
<keyword evidence="1" id="KW-1133">Transmembrane helix</keyword>
<protein>
    <submittedName>
        <fullName evidence="2">Uncharacterized protein</fullName>
    </submittedName>
</protein>
<reference evidence="2 3" key="1">
    <citation type="submission" date="2014-04" db="EMBL/GenBank/DDBJ databases">
        <authorList>
            <consortium name="DOE Joint Genome Institute"/>
            <person name="Kuo A."/>
            <person name="Tarkka M."/>
            <person name="Buscot F."/>
            <person name="Kohler A."/>
            <person name="Nagy L.G."/>
            <person name="Floudas D."/>
            <person name="Copeland A."/>
            <person name="Barry K.W."/>
            <person name="Cichocki N."/>
            <person name="Veneault-Fourrey C."/>
            <person name="LaButti K."/>
            <person name="Lindquist E.A."/>
            <person name="Lipzen A."/>
            <person name="Lundell T."/>
            <person name="Morin E."/>
            <person name="Murat C."/>
            <person name="Sun H."/>
            <person name="Tunlid A."/>
            <person name="Henrissat B."/>
            <person name="Grigoriev I.V."/>
            <person name="Hibbett D.S."/>
            <person name="Martin F."/>
            <person name="Nordberg H.P."/>
            <person name="Cantor M.N."/>
            <person name="Hua S.X."/>
        </authorList>
    </citation>
    <scope>NUCLEOTIDE SEQUENCE [LARGE SCALE GENOMIC DNA]</scope>
    <source>
        <strain evidence="2 3">F 1598</strain>
    </source>
</reference>